<accession>A0A2T0X1M4</accession>
<keyword evidence="2 4" id="KW-0808">Transferase</keyword>
<protein>
    <submittedName>
        <fullName evidence="4">O-antigen chain-terminating methyltransferase</fullName>
    </submittedName>
</protein>
<dbReference type="AlphaFoldDB" id="A0A2T0X1M4"/>
<dbReference type="OrthoDB" id="9801609at2"/>
<proteinExistence type="predicted"/>
<dbReference type="EMBL" id="PVTT01000002">
    <property type="protein sequence ID" value="PRY92817.1"/>
    <property type="molecule type" value="Genomic_DNA"/>
</dbReference>
<sequence length="436" mass="48890">MHNQDTPPAIDMFYRDFEARFRGDRATILTRLEVYRPFIAPLAERGDARALDLGCGRGEWLELLGRWGVEARGVDLDAGMLTEAKERGLSVAREDAVQALRAVPDRDLAIVSAFHLAEHLPFDVLRALVAEALRALRPGGLLILETPNPENLQVGLVNFHLDATHVRPLPPVLTGFLVEHAGFTRHAVLRLQGQAPTAETRDKLMALLTEVSLDYAVVAQKEGEEMDRLDPAFEQEIGLSLVDAVVRIDGARDERHARSRANAATLANRIAGETSRLRAEIEALHARLAEREAGDEAHQVQFAEWQAETAALRASLSPEIAEIRYLVSRSWTERLLFRRCGRPIKALRRLLFHTSGKPRGIFRRWVVDKDRNPRPAFRRWMESPRYLALRWPASRQPILAPTPAELPPVEDHPLRGVLIARLEEAAARAALPKVTN</sequence>
<reference evidence="4 5" key="1">
    <citation type="submission" date="2018-03" db="EMBL/GenBank/DDBJ databases">
        <title>Genomic Encyclopedia of Archaeal and Bacterial Type Strains, Phase II (KMG-II): from individual species to whole genera.</title>
        <authorList>
            <person name="Goeker M."/>
        </authorList>
    </citation>
    <scope>NUCLEOTIDE SEQUENCE [LARGE SCALE GENOMIC DNA]</scope>
    <source>
        <strain evidence="4 5">DSM 29318</strain>
    </source>
</reference>
<dbReference type="RefSeq" id="WP_106160480.1">
    <property type="nucleotide sequence ID" value="NZ_PVTT01000002.1"/>
</dbReference>
<dbReference type="PANTHER" id="PTHR43464:SF19">
    <property type="entry name" value="UBIQUINONE BIOSYNTHESIS O-METHYLTRANSFERASE, MITOCHONDRIAL"/>
    <property type="match status" value="1"/>
</dbReference>
<dbReference type="PANTHER" id="PTHR43464">
    <property type="entry name" value="METHYLTRANSFERASE"/>
    <property type="match status" value="1"/>
</dbReference>
<evidence type="ECO:0000256" key="3">
    <source>
        <dbReference type="ARBA" id="ARBA00022691"/>
    </source>
</evidence>
<dbReference type="GO" id="GO:0032259">
    <property type="term" value="P:methylation"/>
    <property type="evidence" value="ECO:0007669"/>
    <property type="project" value="UniProtKB-KW"/>
</dbReference>
<organism evidence="4 5">
    <name type="scientific">Hasllibacter halocynthiae</name>
    <dbReference type="NCBI Taxonomy" id="595589"/>
    <lineage>
        <taxon>Bacteria</taxon>
        <taxon>Pseudomonadati</taxon>
        <taxon>Pseudomonadota</taxon>
        <taxon>Alphaproteobacteria</taxon>
        <taxon>Rhodobacterales</taxon>
        <taxon>Roseobacteraceae</taxon>
        <taxon>Hasllibacter</taxon>
    </lineage>
</organism>
<dbReference type="GO" id="GO:0008168">
    <property type="term" value="F:methyltransferase activity"/>
    <property type="evidence" value="ECO:0007669"/>
    <property type="project" value="UniProtKB-KW"/>
</dbReference>
<dbReference type="InterPro" id="IPR029063">
    <property type="entry name" value="SAM-dependent_MTases_sf"/>
</dbReference>
<dbReference type="SUPFAM" id="SSF53335">
    <property type="entry name" value="S-adenosyl-L-methionine-dependent methyltransferases"/>
    <property type="match status" value="1"/>
</dbReference>
<dbReference type="Pfam" id="PF13489">
    <property type="entry name" value="Methyltransf_23"/>
    <property type="match status" value="1"/>
</dbReference>
<dbReference type="Gene3D" id="3.40.50.150">
    <property type="entry name" value="Vaccinia Virus protein VP39"/>
    <property type="match status" value="1"/>
</dbReference>
<evidence type="ECO:0000313" key="4">
    <source>
        <dbReference type="EMBL" id="PRY92817.1"/>
    </source>
</evidence>
<keyword evidence="3" id="KW-0949">S-adenosyl-L-methionine</keyword>
<evidence type="ECO:0000256" key="1">
    <source>
        <dbReference type="ARBA" id="ARBA00022603"/>
    </source>
</evidence>
<name>A0A2T0X1M4_9RHOB</name>
<gene>
    <name evidence="4" type="ORF">BCF33_1672</name>
</gene>
<dbReference type="CDD" id="cd02440">
    <property type="entry name" value="AdoMet_MTases"/>
    <property type="match status" value="1"/>
</dbReference>
<dbReference type="Proteomes" id="UP000238801">
    <property type="component" value="Unassembled WGS sequence"/>
</dbReference>
<evidence type="ECO:0000256" key="2">
    <source>
        <dbReference type="ARBA" id="ARBA00022679"/>
    </source>
</evidence>
<keyword evidence="1 4" id="KW-0489">Methyltransferase</keyword>
<keyword evidence="5" id="KW-1185">Reference proteome</keyword>
<evidence type="ECO:0000313" key="5">
    <source>
        <dbReference type="Proteomes" id="UP000238801"/>
    </source>
</evidence>
<comment type="caution">
    <text evidence="4">The sequence shown here is derived from an EMBL/GenBank/DDBJ whole genome shotgun (WGS) entry which is preliminary data.</text>
</comment>